<dbReference type="RefSeq" id="WP_149234092.1">
    <property type="nucleotide sequence ID" value="NZ_JALJXJ010000017.1"/>
</dbReference>
<feature type="domain" description="ABC transmembrane type-1" evidence="8">
    <location>
        <begin position="59"/>
        <end position="239"/>
    </location>
</feature>
<accession>A0A5A9GFY3</accession>
<sequence length="260" mass="28148">MNRQIITIWAIRLALLGGLLAVWEGGAGILFDPYFVSRPSEIAEQFWGLLASGRLFYHAGITVVEALAGFVCGGLAGTAVGILLGRNELLGRALDPVILIFYSLPKIALAPLFVIWFGIGIEMKVILTGTIVFFLVFLNTYTGVRGVSRELVAIMKLMGARESDLLTKVVLPSVVTWVFTGLKLSVPYALIGALVGELIAANRGLGYLLSDAAGQFNTSGVFAAILAIIILAVLLNLAVREFERRMMPWQAGQYDREMSI</sequence>
<name>A0A5A9GFY3_AZOLI</name>
<dbReference type="InterPro" id="IPR000515">
    <property type="entry name" value="MetI-like"/>
</dbReference>
<dbReference type="Pfam" id="PF00528">
    <property type="entry name" value="BPD_transp_1"/>
    <property type="match status" value="1"/>
</dbReference>
<keyword evidence="2 7" id="KW-0813">Transport</keyword>
<keyword evidence="10" id="KW-1185">Reference proteome</keyword>
<feature type="transmembrane region" description="Helical" evidence="7">
    <location>
        <begin position="97"/>
        <end position="119"/>
    </location>
</feature>
<dbReference type="PANTHER" id="PTHR30151:SF20">
    <property type="entry name" value="ABC TRANSPORTER PERMEASE PROTEIN HI_0355-RELATED"/>
    <property type="match status" value="1"/>
</dbReference>
<feature type="transmembrane region" description="Helical" evidence="7">
    <location>
        <begin position="55"/>
        <end position="85"/>
    </location>
</feature>
<dbReference type="CDD" id="cd06261">
    <property type="entry name" value="TM_PBP2"/>
    <property type="match status" value="1"/>
</dbReference>
<comment type="similarity">
    <text evidence="7">Belongs to the binding-protein-dependent transport system permease family.</text>
</comment>
<dbReference type="OrthoDB" id="9786495at2"/>
<keyword evidence="6 7" id="KW-0472">Membrane</keyword>
<reference evidence="9 10" key="1">
    <citation type="submission" date="2019-08" db="EMBL/GenBank/DDBJ databases">
        <authorList>
            <person name="Grouzdev D."/>
            <person name="Tikhonova E."/>
            <person name="Kravchenko I."/>
        </authorList>
    </citation>
    <scope>NUCLEOTIDE SEQUENCE [LARGE SCALE GENOMIC DNA]</scope>
    <source>
        <strain evidence="9 10">59b</strain>
    </source>
</reference>
<dbReference type="Proteomes" id="UP000324927">
    <property type="component" value="Unassembled WGS sequence"/>
</dbReference>
<organism evidence="9 10">
    <name type="scientific">Azospirillum lipoferum</name>
    <dbReference type="NCBI Taxonomy" id="193"/>
    <lineage>
        <taxon>Bacteria</taxon>
        <taxon>Pseudomonadati</taxon>
        <taxon>Pseudomonadota</taxon>
        <taxon>Alphaproteobacteria</taxon>
        <taxon>Rhodospirillales</taxon>
        <taxon>Azospirillaceae</taxon>
        <taxon>Azospirillum</taxon>
    </lineage>
</organism>
<evidence type="ECO:0000313" key="10">
    <source>
        <dbReference type="Proteomes" id="UP000324927"/>
    </source>
</evidence>
<evidence type="ECO:0000256" key="2">
    <source>
        <dbReference type="ARBA" id="ARBA00022448"/>
    </source>
</evidence>
<dbReference type="GO" id="GO:0005886">
    <property type="term" value="C:plasma membrane"/>
    <property type="evidence" value="ECO:0007669"/>
    <property type="project" value="UniProtKB-SubCell"/>
</dbReference>
<evidence type="ECO:0000256" key="6">
    <source>
        <dbReference type="ARBA" id="ARBA00023136"/>
    </source>
</evidence>
<feature type="transmembrane region" description="Helical" evidence="7">
    <location>
        <begin position="125"/>
        <end position="144"/>
    </location>
</feature>
<protein>
    <submittedName>
        <fullName evidence="9">ABC transporter permease</fullName>
    </submittedName>
</protein>
<keyword evidence="3" id="KW-1003">Cell membrane</keyword>
<dbReference type="PROSITE" id="PS50928">
    <property type="entry name" value="ABC_TM1"/>
    <property type="match status" value="1"/>
</dbReference>
<feature type="transmembrane region" description="Helical" evidence="7">
    <location>
        <begin position="221"/>
        <end position="239"/>
    </location>
</feature>
<dbReference type="Gene3D" id="1.10.3720.10">
    <property type="entry name" value="MetI-like"/>
    <property type="match status" value="1"/>
</dbReference>
<evidence type="ECO:0000256" key="3">
    <source>
        <dbReference type="ARBA" id="ARBA00022475"/>
    </source>
</evidence>
<dbReference type="EMBL" id="VTTN01000014">
    <property type="protein sequence ID" value="KAA0592725.1"/>
    <property type="molecule type" value="Genomic_DNA"/>
</dbReference>
<proteinExistence type="inferred from homology"/>
<dbReference type="PANTHER" id="PTHR30151">
    <property type="entry name" value="ALKANE SULFONATE ABC TRANSPORTER-RELATED, MEMBRANE SUBUNIT"/>
    <property type="match status" value="1"/>
</dbReference>
<dbReference type="AlphaFoldDB" id="A0A5A9GFY3"/>
<comment type="subcellular location">
    <subcellularLocation>
        <location evidence="1 7">Cell membrane</location>
        <topology evidence="1 7">Multi-pass membrane protein</topology>
    </subcellularLocation>
</comment>
<evidence type="ECO:0000259" key="8">
    <source>
        <dbReference type="PROSITE" id="PS50928"/>
    </source>
</evidence>
<evidence type="ECO:0000256" key="4">
    <source>
        <dbReference type="ARBA" id="ARBA00022692"/>
    </source>
</evidence>
<evidence type="ECO:0000256" key="1">
    <source>
        <dbReference type="ARBA" id="ARBA00004651"/>
    </source>
</evidence>
<dbReference type="InterPro" id="IPR035906">
    <property type="entry name" value="MetI-like_sf"/>
</dbReference>
<keyword evidence="5 7" id="KW-1133">Transmembrane helix</keyword>
<keyword evidence="4 7" id="KW-0812">Transmembrane</keyword>
<evidence type="ECO:0000256" key="5">
    <source>
        <dbReference type="ARBA" id="ARBA00022989"/>
    </source>
</evidence>
<evidence type="ECO:0000313" key="9">
    <source>
        <dbReference type="EMBL" id="KAA0592725.1"/>
    </source>
</evidence>
<evidence type="ECO:0000256" key="7">
    <source>
        <dbReference type="RuleBase" id="RU363032"/>
    </source>
</evidence>
<gene>
    <name evidence="9" type="ORF">FZ942_26615</name>
</gene>
<dbReference type="SUPFAM" id="SSF161098">
    <property type="entry name" value="MetI-like"/>
    <property type="match status" value="1"/>
</dbReference>
<dbReference type="GO" id="GO:0055085">
    <property type="term" value="P:transmembrane transport"/>
    <property type="evidence" value="ECO:0007669"/>
    <property type="project" value="InterPro"/>
</dbReference>
<comment type="caution">
    <text evidence="9">The sequence shown here is derived from an EMBL/GenBank/DDBJ whole genome shotgun (WGS) entry which is preliminary data.</text>
</comment>